<evidence type="ECO:0000313" key="3">
    <source>
        <dbReference type="EMBL" id="GAA4634473.1"/>
    </source>
</evidence>
<accession>A0ABP8UKJ7</accession>
<comment type="cofactor">
    <cofactor evidence="1">
        <name>heme b</name>
        <dbReference type="ChEBI" id="CHEBI:60344"/>
    </cofactor>
    <text evidence="1">Binds 1 heme b group per subunit, that coordinates a highly solvent-exposed Fe(III) atom.</text>
</comment>
<protein>
    <recommendedName>
        <fullName evidence="1">Peroxynitrite isomerase</fullName>
        <ecNumber evidence="1">5.99.-.-</ecNumber>
    </recommendedName>
    <alternativeName>
        <fullName evidence="1">Ferric nitrobindin</fullName>
        <shortName evidence="1">Nb(III)</shortName>
    </alternativeName>
</protein>
<evidence type="ECO:0000313" key="4">
    <source>
        <dbReference type="Proteomes" id="UP001501442"/>
    </source>
</evidence>
<comment type="similarity">
    <text evidence="1">Belongs to the nitrobindin family.</text>
</comment>
<feature type="binding site" evidence="1">
    <location>
        <position position="95"/>
    </location>
    <ligand>
        <name>heme b</name>
        <dbReference type="ChEBI" id="CHEBI:60344"/>
    </ligand>
</feature>
<dbReference type="EMBL" id="BAABHK010000013">
    <property type="protein sequence ID" value="GAA4634473.1"/>
    <property type="molecule type" value="Genomic_DNA"/>
</dbReference>
<dbReference type="PANTHER" id="PTHR15854:SF4">
    <property type="entry name" value="PEROXYNITRITE ISOMERASE THAP4"/>
    <property type="match status" value="1"/>
</dbReference>
<organism evidence="3 4">
    <name type="scientific">Actinoallomurus vinaceus</name>
    <dbReference type="NCBI Taxonomy" id="1080074"/>
    <lineage>
        <taxon>Bacteria</taxon>
        <taxon>Bacillati</taxon>
        <taxon>Actinomycetota</taxon>
        <taxon>Actinomycetes</taxon>
        <taxon>Streptosporangiales</taxon>
        <taxon>Thermomonosporaceae</taxon>
        <taxon>Actinoallomurus</taxon>
    </lineage>
</organism>
<evidence type="ECO:0000256" key="1">
    <source>
        <dbReference type="HAMAP-Rule" id="MF_01297"/>
    </source>
</evidence>
<dbReference type="InterPro" id="IPR022939">
    <property type="entry name" value="Nb(III)_bact/plant"/>
</dbReference>
<dbReference type="SUPFAM" id="SSF50814">
    <property type="entry name" value="Lipocalins"/>
    <property type="match status" value="1"/>
</dbReference>
<dbReference type="InterPro" id="IPR012674">
    <property type="entry name" value="Calycin"/>
</dbReference>
<dbReference type="InterPro" id="IPR045165">
    <property type="entry name" value="Nitrobindin"/>
</dbReference>
<dbReference type="InterPro" id="IPR014878">
    <property type="entry name" value="THAP4-like_heme-bd"/>
</dbReference>
<dbReference type="PANTHER" id="PTHR15854">
    <property type="entry name" value="THAP4 PROTEIN"/>
    <property type="match status" value="1"/>
</dbReference>
<dbReference type="CDD" id="cd07828">
    <property type="entry name" value="lipocalin_heme-bd-THAP4-like"/>
    <property type="match status" value="1"/>
</dbReference>
<feature type="short sequence motif" description="GXWXGXG" evidence="1">
    <location>
        <begin position="83"/>
        <end position="89"/>
    </location>
</feature>
<keyword evidence="4" id="KW-1185">Reference proteome</keyword>
<comment type="catalytic activity">
    <reaction evidence="1">
        <text>peroxynitrite = nitrate</text>
        <dbReference type="Rhea" id="RHEA:63116"/>
        <dbReference type="ChEBI" id="CHEBI:17632"/>
        <dbReference type="ChEBI" id="CHEBI:25941"/>
    </reaction>
</comment>
<dbReference type="Proteomes" id="UP001501442">
    <property type="component" value="Unassembled WGS sequence"/>
</dbReference>
<comment type="function">
    <text evidence="1">Heme-binding protein able to scavenge peroxynitrite and to protect free L-tyrosine against peroxynitrite-mediated nitration, by acting as a peroxynitrite isomerase that converts peroxynitrite to nitrate. Therefore, this protein likely plays a role in peroxynitrite sensing and in the detoxification of reactive nitrogen and oxygen species (RNS and ROS, respectively). Is able to bind nitric oxide (NO) in vitro, but may act as a sensor of peroxynitrite levels in vivo.</text>
</comment>
<name>A0ABP8UKJ7_9ACTN</name>
<evidence type="ECO:0000259" key="2">
    <source>
        <dbReference type="Pfam" id="PF08768"/>
    </source>
</evidence>
<keyword evidence="1" id="KW-0349">Heme</keyword>
<dbReference type="Gene3D" id="2.40.128.20">
    <property type="match status" value="1"/>
</dbReference>
<proteinExistence type="inferred from homology"/>
<feature type="binding site" description="axial binding residue" evidence="1">
    <location>
        <position position="218"/>
    </location>
    <ligand>
        <name>heme b</name>
        <dbReference type="ChEBI" id="CHEBI:60344"/>
    </ligand>
    <ligandPart>
        <name>Fe</name>
        <dbReference type="ChEBI" id="CHEBI:18248"/>
    </ligandPart>
</feature>
<gene>
    <name evidence="3" type="ORF">GCM10023196_076140</name>
</gene>
<reference evidence="4" key="1">
    <citation type="journal article" date="2019" name="Int. J. Syst. Evol. Microbiol.">
        <title>The Global Catalogue of Microorganisms (GCM) 10K type strain sequencing project: providing services to taxonomists for standard genome sequencing and annotation.</title>
        <authorList>
            <consortium name="The Broad Institute Genomics Platform"/>
            <consortium name="The Broad Institute Genome Sequencing Center for Infectious Disease"/>
            <person name="Wu L."/>
            <person name="Ma J."/>
        </authorList>
    </citation>
    <scope>NUCLEOTIDE SEQUENCE [LARGE SCALE GENOMIC DNA]</scope>
    <source>
        <strain evidence="4">JCM 17939</strain>
    </source>
</reference>
<dbReference type="EC" id="5.99.-.-" evidence="1"/>
<feature type="binding site" evidence="1">
    <location>
        <position position="186"/>
    </location>
    <ligand>
        <name>heme b</name>
        <dbReference type="ChEBI" id="CHEBI:60344"/>
    </ligand>
</feature>
<comment type="domain">
    <text evidence="1">Forms a 10-stranded antiparallel beta-barrel structure able to accommodate a hydrophobic ligand in its interior. In fact, this fold hosts the heme group, which is located in a wide surface cleft.</text>
</comment>
<comment type="caution">
    <text evidence="3">The sequence shown here is derived from an EMBL/GenBank/DDBJ whole genome shotgun (WGS) entry which is preliminary data.</text>
</comment>
<keyword evidence="1" id="KW-0408">Iron</keyword>
<comment type="pathway">
    <text evidence="1">Nitrogen metabolism.</text>
</comment>
<dbReference type="Pfam" id="PF08768">
    <property type="entry name" value="THAP4_heme-bd"/>
    <property type="match status" value="1"/>
</dbReference>
<feature type="domain" description="THAP4-like heme-binding" evidence="2">
    <location>
        <begin position="74"/>
        <end position="225"/>
    </location>
</feature>
<keyword evidence="1" id="KW-0479">Metal-binding</keyword>
<sequence>MHGAALALLDERAEDEWQADHGEEQGNERAVEKVDQGNLWLGIISGEPVSGDTVSPTGRWPLRWPNMEPELHPDLEPLAFLLGDWEGAGVGGYPTVESFHFGQEISFSHIGKPYLIYTSRTWRLDDEGNLAAPLARESGYWRAHAGGKVEVVLAHPTGFAEIYVGQAGFNRVELITDVVARTETAKEYTAGKRLYGLIGEDLGYAYDMAAEGQSLQSHLSAQLKRVS</sequence>
<dbReference type="HAMAP" id="MF_01297">
    <property type="entry name" value="nitrobindin"/>
    <property type="match status" value="1"/>
</dbReference>
<keyword evidence="1" id="KW-0413">Isomerase</keyword>